<name>A0ABV7AEC8_9RHOB</name>
<dbReference type="SUPFAM" id="SSF53448">
    <property type="entry name" value="Nucleotide-diphospho-sugar transferases"/>
    <property type="match status" value="1"/>
</dbReference>
<dbReference type="Proteomes" id="UP001595443">
    <property type="component" value="Unassembled WGS sequence"/>
</dbReference>
<dbReference type="PANTHER" id="PTHR48090:SF10">
    <property type="entry name" value="GLUCOSYL-3-PHOSPHOGLYCERATE SYNTHASE"/>
    <property type="match status" value="1"/>
</dbReference>
<keyword evidence="5" id="KW-0460">Magnesium</keyword>
<dbReference type="RefSeq" id="WP_377832170.1">
    <property type="nucleotide sequence ID" value="NZ_JBHRSK010000004.1"/>
</dbReference>
<evidence type="ECO:0000256" key="2">
    <source>
        <dbReference type="ARBA" id="ARBA00006739"/>
    </source>
</evidence>
<dbReference type="InterPro" id="IPR001173">
    <property type="entry name" value="Glyco_trans_2-like"/>
</dbReference>
<evidence type="ECO:0000256" key="4">
    <source>
        <dbReference type="ARBA" id="ARBA00022679"/>
    </source>
</evidence>
<dbReference type="CDD" id="cd04179">
    <property type="entry name" value="DPM_DPG-synthase_like"/>
    <property type="match status" value="1"/>
</dbReference>
<comment type="similarity">
    <text evidence="2">Belongs to the glycosyltransferase 2 family.</text>
</comment>
<organism evidence="7 8">
    <name type="scientific">Acidimangrovimonas pyrenivorans</name>
    <dbReference type="NCBI Taxonomy" id="2030798"/>
    <lineage>
        <taxon>Bacteria</taxon>
        <taxon>Pseudomonadati</taxon>
        <taxon>Pseudomonadota</taxon>
        <taxon>Alphaproteobacteria</taxon>
        <taxon>Rhodobacterales</taxon>
        <taxon>Paracoccaceae</taxon>
        <taxon>Acidimangrovimonas</taxon>
    </lineage>
</organism>
<feature type="domain" description="Glycosyltransferase 2-like" evidence="6">
    <location>
        <begin position="6"/>
        <end position="119"/>
    </location>
</feature>
<dbReference type="Pfam" id="PF00535">
    <property type="entry name" value="Glycos_transf_2"/>
    <property type="match status" value="1"/>
</dbReference>
<proteinExistence type="inferred from homology"/>
<sequence>MTQAVSCIIPVYNEAARIVPVLRAVAGHPELAEVIVVDDGSTDGTAEVVERIEGVRLIRLDPNRGKTGALAAGIAAASSPLLMLIDGDLQGLTPAHISQLARPVRHGQADMTISLRDNAPRLWHLIGIDYISGERVLPRSLLEEGMAALDVLPKFGFEVHLNAIALRRRARICVVRWNGVKSPYKNAKYGLWRGIWADVKMMGDIFRTVPPQKIVGQILAMRARRVGYVPAE</sequence>
<keyword evidence="3" id="KW-0328">Glycosyltransferase</keyword>
<protein>
    <submittedName>
        <fullName evidence="7">Glycosyltransferase family 2 protein</fullName>
    </submittedName>
</protein>
<evidence type="ECO:0000313" key="8">
    <source>
        <dbReference type="Proteomes" id="UP001595443"/>
    </source>
</evidence>
<evidence type="ECO:0000259" key="6">
    <source>
        <dbReference type="Pfam" id="PF00535"/>
    </source>
</evidence>
<evidence type="ECO:0000256" key="3">
    <source>
        <dbReference type="ARBA" id="ARBA00022676"/>
    </source>
</evidence>
<accession>A0ABV7AEC8</accession>
<dbReference type="PANTHER" id="PTHR48090">
    <property type="entry name" value="UNDECAPRENYL-PHOSPHATE 4-DEOXY-4-FORMAMIDO-L-ARABINOSE TRANSFERASE-RELATED"/>
    <property type="match status" value="1"/>
</dbReference>
<evidence type="ECO:0000313" key="7">
    <source>
        <dbReference type="EMBL" id="MFC2967520.1"/>
    </source>
</evidence>
<reference evidence="8" key="1">
    <citation type="journal article" date="2019" name="Int. J. Syst. Evol. Microbiol.">
        <title>The Global Catalogue of Microorganisms (GCM) 10K type strain sequencing project: providing services to taxonomists for standard genome sequencing and annotation.</title>
        <authorList>
            <consortium name="The Broad Institute Genomics Platform"/>
            <consortium name="The Broad Institute Genome Sequencing Center for Infectious Disease"/>
            <person name="Wu L."/>
            <person name="Ma J."/>
        </authorList>
    </citation>
    <scope>NUCLEOTIDE SEQUENCE [LARGE SCALE GENOMIC DNA]</scope>
    <source>
        <strain evidence="8">KCTC 62192</strain>
    </source>
</reference>
<comment type="cofactor">
    <cofactor evidence="1">
        <name>Mg(2+)</name>
        <dbReference type="ChEBI" id="CHEBI:18420"/>
    </cofactor>
</comment>
<gene>
    <name evidence="7" type="ORF">ACFOES_05390</name>
</gene>
<dbReference type="InterPro" id="IPR029044">
    <property type="entry name" value="Nucleotide-diphossugar_trans"/>
</dbReference>
<keyword evidence="4" id="KW-0808">Transferase</keyword>
<dbReference type="InterPro" id="IPR050256">
    <property type="entry name" value="Glycosyltransferase_2"/>
</dbReference>
<comment type="caution">
    <text evidence="7">The sequence shown here is derived from an EMBL/GenBank/DDBJ whole genome shotgun (WGS) entry which is preliminary data.</text>
</comment>
<dbReference type="EMBL" id="JBHRSK010000004">
    <property type="protein sequence ID" value="MFC2967520.1"/>
    <property type="molecule type" value="Genomic_DNA"/>
</dbReference>
<evidence type="ECO:0000256" key="1">
    <source>
        <dbReference type="ARBA" id="ARBA00001946"/>
    </source>
</evidence>
<keyword evidence="8" id="KW-1185">Reference proteome</keyword>
<dbReference type="Gene3D" id="3.90.550.10">
    <property type="entry name" value="Spore Coat Polysaccharide Biosynthesis Protein SpsA, Chain A"/>
    <property type="match status" value="1"/>
</dbReference>
<evidence type="ECO:0000256" key="5">
    <source>
        <dbReference type="ARBA" id="ARBA00022842"/>
    </source>
</evidence>